<dbReference type="Proteomes" id="UP000199701">
    <property type="component" value="Unassembled WGS sequence"/>
</dbReference>
<dbReference type="EMBL" id="FOJI01000007">
    <property type="protein sequence ID" value="SEW23489.1"/>
    <property type="molecule type" value="Genomic_DNA"/>
</dbReference>
<evidence type="ECO:0000313" key="4">
    <source>
        <dbReference type="Proteomes" id="UP000199701"/>
    </source>
</evidence>
<accession>A0A1I0Q9D5</accession>
<dbReference type="InterPro" id="IPR054331">
    <property type="entry name" value="LiaF_TM"/>
</dbReference>
<sequence length="251" mass="28417">MKKKDVFWGLLFVLAAIFIIVDRLGYFPPIGVFKIVITIILIMIMLKSLIPVRFSGILFPIALLCIIYAQQWNITALTPGPVLVTALLGSIGLSMIFKKEDYWRTHEHWHHNNWRHDGWHHKKWSQDNVGEQFEKVINEPDGNVVNCSVSFGSSMKYINTDNFEKANINCSFGAMKVYFDKAVVSSGHAEIFLDISFSGVELYIPKTWNVVYDVNTTLGGIDEKNRKTESDSPVVTIKGSISLSGVEIIYI</sequence>
<feature type="transmembrane region" description="Helical" evidence="1">
    <location>
        <begin position="80"/>
        <end position="97"/>
    </location>
</feature>
<name>A0A1I0Q9D5_9FIRM</name>
<organism evidence="3 4">
    <name type="scientific">[Clostridium] fimetarium</name>
    <dbReference type="NCBI Taxonomy" id="99656"/>
    <lineage>
        <taxon>Bacteria</taxon>
        <taxon>Bacillati</taxon>
        <taxon>Bacillota</taxon>
        <taxon>Clostridia</taxon>
        <taxon>Lachnospirales</taxon>
        <taxon>Lachnospiraceae</taxon>
    </lineage>
</organism>
<dbReference type="RefSeq" id="WP_092453685.1">
    <property type="nucleotide sequence ID" value="NZ_FOJI01000007.1"/>
</dbReference>
<proteinExistence type="predicted"/>
<reference evidence="3 4" key="1">
    <citation type="submission" date="2016-10" db="EMBL/GenBank/DDBJ databases">
        <authorList>
            <person name="de Groot N.N."/>
        </authorList>
    </citation>
    <scope>NUCLEOTIDE SEQUENCE [LARGE SCALE GENOMIC DNA]</scope>
    <source>
        <strain evidence="3 4">DSM 9179</strain>
    </source>
</reference>
<evidence type="ECO:0000259" key="2">
    <source>
        <dbReference type="Pfam" id="PF22570"/>
    </source>
</evidence>
<feature type="transmembrane region" description="Helical" evidence="1">
    <location>
        <begin position="57"/>
        <end position="74"/>
    </location>
</feature>
<keyword evidence="4" id="KW-1185">Reference proteome</keyword>
<feature type="transmembrane region" description="Helical" evidence="1">
    <location>
        <begin position="7"/>
        <end position="26"/>
    </location>
</feature>
<keyword evidence="1" id="KW-1133">Transmembrane helix</keyword>
<evidence type="ECO:0000313" key="3">
    <source>
        <dbReference type="EMBL" id="SEW23489.1"/>
    </source>
</evidence>
<feature type="transmembrane region" description="Helical" evidence="1">
    <location>
        <begin position="32"/>
        <end position="50"/>
    </location>
</feature>
<keyword evidence="1" id="KW-0812">Transmembrane</keyword>
<dbReference type="OrthoDB" id="2249781at2"/>
<evidence type="ECO:0000256" key="1">
    <source>
        <dbReference type="SAM" id="Phobius"/>
    </source>
</evidence>
<dbReference type="Pfam" id="PF22570">
    <property type="entry name" value="LiaF-TM"/>
    <property type="match status" value="1"/>
</dbReference>
<keyword evidence="1" id="KW-0472">Membrane</keyword>
<dbReference type="STRING" id="99656.SAMN05421659_107102"/>
<dbReference type="AlphaFoldDB" id="A0A1I0Q9D5"/>
<protein>
    <recommendedName>
        <fullName evidence="2">LiaF transmembrane domain-containing protein</fullName>
    </recommendedName>
</protein>
<gene>
    <name evidence="3" type="ORF">SAMN05421659_107102</name>
</gene>
<feature type="domain" description="LiaF transmembrane" evidence="2">
    <location>
        <begin position="7"/>
        <end position="100"/>
    </location>
</feature>